<dbReference type="Proteomes" id="UP000622687">
    <property type="component" value="Unassembled WGS sequence"/>
</dbReference>
<dbReference type="RefSeq" id="WP_211140899.1">
    <property type="nucleotide sequence ID" value="NZ_JAEEGB010000003.1"/>
</dbReference>
<dbReference type="InterPro" id="IPR051805">
    <property type="entry name" value="Dehydratase_Activator_Redct"/>
</dbReference>
<organism evidence="2 3">
    <name type="scientific">Clostridium aciditolerans</name>
    <dbReference type="NCBI Taxonomy" id="339861"/>
    <lineage>
        <taxon>Bacteria</taxon>
        <taxon>Bacillati</taxon>
        <taxon>Bacillota</taxon>
        <taxon>Clostridia</taxon>
        <taxon>Eubacteriales</taxon>
        <taxon>Clostridiaceae</taxon>
        <taxon>Clostridium</taxon>
    </lineage>
</organism>
<dbReference type="Gene3D" id="3.40.50.11900">
    <property type="match status" value="1"/>
</dbReference>
<sequence>MKVGIPKGLLYYKYYPFMETFFTELGAEIITSPETNKEILDMGVKYCIDEACLPVKVFHGHVAYIKDKCDIIFIPRIMQISANEYICPKFCGLPEMVINNIPDMPQTITSPIYAFSKKSLRSWARNTGIIFTKNYLKIGKAYEAALKAQKLHKGGIKNDNFKLNVALVGHPYNVYDKFVNMDVIKKLNNLGIGVITEENIESNYIQDQINSLFKRPFWTFAKNSYGFSTYLAENNKIDGIVYISSFACGIDSVVIELIKDKLDDFPLLILKIDEHTGEAGFDTRLEAFSDMLERRCVTYENNLSSSW</sequence>
<evidence type="ECO:0000259" key="1">
    <source>
        <dbReference type="Pfam" id="PF09989"/>
    </source>
</evidence>
<proteinExistence type="predicted"/>
<name>A0A934HND5_9CLOT</name>
<dbReference type="Pfam" id="PF09989">
    <property type="entry name" value="DUF2229"/>
    <property type="match status" value="1"/>
</dbReference>
<reference evidence="2" key="1">
    <citation type="submission" date="2020-12" db="EMBL/GenBank/DDBJ databases">
        <title>Clostridium thailandense sp. nov., a novel acetogenic bacterium isolated from peat land soil in Thailand.</title>
        <authorList>
            <person name="Chaikitkaew S."/>
            <person name="Birkeland N.K."/>
        </authorList>
    </citation>
    <scope>NUCLEOTIDE SEQUENCE</scope>
    <source>
        <strain evidence="2">DSM 17425</strain>
    </source>
</reference>
<evidence type="ECO:0000313" key="2">
    <source>
        <dbReference type="EMBL" id="MBI6871446.1"/>
    </source>
</evidence>
<dbReference type="AlphaFoldDB" id="A0A934HND5"/>
<comment type="caution">
    <text evidence="2">The sequence shown here is derived from an EMBL/GenBank/DDBJ whole genome shotgun (WGS) entry which is preliminary data.</text>
</comment>
<evidence type="ECO:0000313" key="3">
    <source>
        <dbReference type="Proteomes" id="UP000622687"/>
    </source>
</evidence>
<feature type="domain" description="DUF2229" evidence="1">
    <location>
        <begin position="2"/>
        <end position="200"/>
    </location>
</feature>
<dbReference type="EMBL" id="JAEEGB010000003">
    <property type="protein sequence ID" value="MBI6871446.1"/>
    <property type="molecule type" value="Genomic_DNA"/>
</dbReference>
<accession>A0A934HND5</accession>
<keyword evidence="3" id="KW-1185">Reference proteome</keyword>
<gene>
    <name evidence="2" type="ORF">I6U51_01840</name>
</gene>
<dbReference type="PANTHER" id="PTHR32329:SF2">
    <property type="entry name" value="BIFUNCTIONAL PROTEIN [INCLUDES 2-HYDROXYACYL-COA DEHYDRATASE (N-TER) AND ITS ACTIVATOR DOMAIN (C_TERM)"/>
    <property type="match status" value="1"/>
</dbReference>
<dbReference type="PANTHER" id="PTHR32329">
    <property type="entry name" value="BIFUNCTIONAL PROTEIN [INCLUDES 2-HYDROXYACYL-COA DEHYDRATASE (N-TER) AND ITS ACTIVATOR DOMAIN (C_TERM)-RELATED"/>
    <property type="match status" value="1"/>
</dbReference>
<dbReference type="InterPro" id="IPR018709">
    <property type="entry name" value="CoA_activase_DUF2229"/>
</dbReference>
<protein>
    <submittedName>
        <fullName evidence="2">2-hydroxyglutaryl-CoA dehydratase</fullName>
    </submittedName>
</protein>